<dbReference type="EMBL" id="HE804045">
    <property type="protein sequence ID" value="CCH31104.1"/>
    <property type="molecule type" value="Genomic_DNA"/>
</dbReference>
<keyword evidence="5 6" id="KW-0472">Membrane</keyword>
<comment type="similarity">
    <text evidence="2">Belongs to the EamA transporter family.</text>
</comment>
<proteinExistence type="inferred from homology"/>
<dbReference type="SUPFAM" id="SSF103481">
    <property type="entry name" value="Multidrug resistance efflux transporter EmrE"/>
    <property type="match status" value="2"/>
</dbReference>
<keyword evidence="9" id="KW-1185">Reference proteome</keyword>
<feature type="domain" description="EamA" evidence="7">
    <location>
        <begin position="165"/>
        <end position="297"/>
    </location>
</feature>
<name>K0K2P6_SACES</name>
<evidence type="ECO:0000256" key="3">
    <source>
        <dbReference type="ARBA" id="ARBA00022692"/>
    </source>
</evidence>
<dbReference type="Pfam" id="PF00892">
    <property type="entry name" value="EamA"/>
    <property type="match status" value="2"/>
</dbReference>
<evidence type="ECO:0000256" key="6">
    <source>
        <dbReference type="SAM" id="Phobius"/>
    </source>
</evidence>
<feature type="transmembrane region" description="Helical" evidence="6">
    <location>
        <begin position="111"/>
        <end position="132"/>
    </location>
</feature>
<feature type="transmembrane region" description="Helical" evidence="6">
    <location>
        <begin position="196"/>
        <end position="215"/>
    </location>
</feature>
<dbReference type="Gene3D" id="1.10.3730.20">
    <property type="match status" value="2"/>
</dbReference>
<dbReference type="KEGG" id="sesp:BN6_38130"/>
<feature type="transmembrane region" description="Helical" evidence="6">
    <location>
        <begin position="82"/>
        <end position="105"/>
    </location>
</feature>
<dbReference type="HOGENOM" id="CLU_033863_2_2_11"/>
<evidence type="ECO:0000313" key="8">
    <source>
        <dbReference type="EMBL" id="CCH31104.1"/>
    </source>
</evidence>
<dbReference type="GO" id="GO:0016020">
    <property type="term" value="C:membrane"/>
    <property type="evidence" value="ECO:0007669"/>
    <property type="project" value="UniProtKB-SubCell"/>
</dbReference>
<comment type="subcellular location">
    <subcellularLocation>
        <location evidence="1">Membrane</location>
        <topology evidence="1">Multi-pass membrane protein</topology>
    </subcellularLocation>
</comment>
<dbReference type="AlphaFoldDB" id="K0K2P6"/>
<feature type="transmembrane region" description="Helical" evidence="6">
    <location>
        <begin position="254"/>
        <end position="276"/>
    </location>
</feature>
<dbReference type="PATRIC" id="fig|1179773.3.peg.3814"/>
<evidence type="ECO:0000256" key="1">
    <source>
        <dbReference type="ARBA" id="ARBA00004141"/>
    </source>
</evidence>
<evidence type="ECO:0000256" key="2">
    <source>
        <dbReference type="ARBA" id="ARBA00007362"/>
    </source>
</evidence>
<sequence length="317" mass="32657">MVLVSAHTRDNIPSTEAILPSMEATTRWALVTAVAPIAWGSTYYVTHRFLPADQPLWGSALRALPAGLLLLAVRRERPRGDWWWRAAVLGTLNMGAFFALVYVSAQLLPTSLAATIMAVSPAAMMAVAWLALAERPRALAVTGAAVGIGGVVLMLATGVGAVSPLGVVASAAAMLMSATGHVLTKKWASDADVLSVTSWQLIAGGLVLTVAAVVIEGGPPPLTASSAAAFGYVTVIATAVAFSAWFTGLRHLDAGTVGLIGLLNPVTGVVLGMAVAGEPLTARQGFGLALVLVGVLLGQPAARRLSRARQPRPDLHV</sequence>
<dbReference type="PANTHER" id="PTHR32322:SF2">
    <property type="entry name" value="EAMA DOMAIN-CONTAINING PROTEIN"/>
    <property type="match status" value="1"/>
</dbReference>
<dbReference type="BioCyc" id="SESP1179773:BN6_RS18460-MONOMER"/>
<feature type="transmembrane region" description="Helical" evidence="6">
    <location>
        <begin position="227"/>
        <end position="247"/>
    </location>
</feature>
<dbReference type="Proteomes" id="UP000006281">
    <property type="component" value="Chromosome"/>
</dbReference>
<feature type="transmembrane region" description="Helical" evidence="6">
    <location>
        <begin position="282"/>
        <end position="302"/>
    </location>
</feature>
<reference evidence="8 9" key="1">
    <citation type="journal article" date="2012" name="BMC Genomics">
        <title>Complete genome sequence of Saccharothrix espanaensis DSM 44229T and comparison to the other completely sequenced Pseudonocardiaceae.</title>
        <authorList>
            <person name="Strobel T."/>
            <person name="Al-Dilaimi A."/>
            <person name="Blom J."/>
            <person name="Gessner A."/>
            <person name="Kalinowski J."/>
            <person name="Luzhetska M."/>
            <person name="Puhler A."/>
            <person name="Szczepanowski R."/>
            <person name="Bechthold A."/>
            <person name="Ruckert C."/>
        </authorList>
    </citation>
    <scope>NUCLEOTIDE SEQUENCE [LARGE SCALE GENOMIC DNA]</scope>
    <source>
        <strain evidence="9">ATCC 51144 / DSM 44229 / JCM 9112 / NBRC 15066 / NRRL 15764</strain>
    </source>
</reference>
<feature type="domain" description="EamA" evidence="7">
    <location>
        <begin position="27"/>
        <end position="155"/>
    </location>
</feature>
<protein>
    <submittedName>
        <fullName evidence="8">Putative membrane protein</fullName>
    </submittedName>
</protein>
<accession>K0K2P6</accession>
<dbReference type="eggNOG" id="COG0697">
    <property type="taxonomic scope" value="Bacteria"/>
</dbReference>
<evidence type="ECO:0000256" key="4">
    <source>
        <dbReference type="ARBA" id="ARBA00022989"/>
    </source>
</evidence>
<evidence type="ECO:0000313" key="9">
    <source>
        <dbReference type="Proteomes" id="UP000006281"/>
    </source>
</evidence>
<dbReference type="InterPro" id="IPR037185">
    <property type="entry name" value="EmrE-like"/>
</dbReference>
<organism evidence="8 9">
    <name type="scientific">Saccharothrix espanaensis (strain ATCC 51144 / DSM 44229 / JCM 9112 / NBRC 15066 / NRRL 15764)</name>
    <dbReference type="NCBI Taxonomy" id="1179773"/>
    <lineage>
        <taxon>Bacteria</taxon>
        <taxon>Bacillati</taxon>
        <taxon>Actinomycetota</taxon>
        <taxon>Actinomycetes</taxon>
        <taxon>Pseudonocardiales</taxon>
        <taxon>Pseudonocardiaceae</taxon>
        <taxon>Saccharothrix</taxon>
    </lineage>
</organism>
<dbReference type="STRING" id="1179773.BN6_38130"/>
<keyword evidence="3 6" id="KW-0812">Transmembrane</keyword>
<dbReference type="PANTHER" id="PTHR32322">
    <property type="entry name" value="INNER MEMBRANE TRANSPORTER"/>
    <property type="match status" value="1"/>
</dbReference>
<dbReference type="InterPro" id="IPR000620">
    <property type="entry name" value="EamA_dom"/>
</dbReference>
<evidence type="ECO:0000259" key="7">
    <source>
        <dbReference type="Pfam" id="PF00892"/>
    </source>
</evidence>
<evidence type="ECO:0000256" key="5">
    <source>
        <dbReference type="ARBA" id="ARBA00023136"/>
    </source>
</evidence>
<keyword evidence="4 6" id="KW-1133">Transmembrane helix</keyword>
<feature type="transmembrane region" description="Helical" evidence="6">
    <location>
        <begin position="165"/>
        <end position="184"/>
    </location>
</feature>
<dbReference type="InterPro" id="IPR050638">
    <property type="entry name" value="AA-Vitamin_Transporters"/>
</dbReference>
<gene>
    <name evidence="8" type="ordered locus">BN6_38130</name>
</gene>
<feature type="transmembrane region" description="Helical" evidence="6">
    <location>
        <begin position="139"/>
        <end position="159"/>
    </location>
</feature>